<protein>
    <submittedName>
        <fullName evidence="1">Uncharacterized protein</fullName>
    </submittedName>
</protein>
<dbReference type="Proteomes" id="UP000182190">
    <property type="component" value="Unassembled WGS sequence"/>
</dbReference>
<proteinExistence type="predicted"/>
<accession>A0A7Z9BUM8</accession>
<reference evidence="1" key="1">
    <citation type="submission" date="2019-10" db="EMBL/GenBank/DDBJ databases">
        <authorList>
            <consortium name="Genoscope - CEA"/>
            <person name="William W."/>
        </authorList>
    </citation>
    <scope>NUCLEOTIDE SEQUENCE [LARGE SCALE GENOMIC DNA]</scope>
    <source>
        <strain evidence="1">BBR_PRJEB10994</strain>
    </source>
</reference>
<keyword evidence="2" id="KW-1185">Reference proteome</keyword>
<dbReference type="EMBL" id="CZCS02000211">
    <property type="protein sequence ID" value="VXD23063.1"/>
    <property type="molecule type" value="Genomic_DNA"/>
</dbReference>
<comment type="caution">
    <text evidence="1">The sequence shown here is derived from an EMBL/GenBank/DDBJ whole genome shotgun (WGS) entry which is preliminary data.</text>
</comment>
<dbReference type="AlphaFoldDB" id="A0A7Z9BUM8"/>
<evidence type="ECO:0000313" key="2">
    <source>
        <dbReference type="Proteomes" id="UP000182190"/>
    </source>
</evidence>
<gene>
    <name evidence="1" type="ORF">PL9631_690045</name>
</gene>
<evidence type="ECO:0000313" key="1">
    <source>
        <dbReference type="EMBL" id="VXD23063.1"/>
    </source>
</evidence>
<organism evidence="1 2">
    <name type="scientific">Planktothrix paucivesiculata PCC 9631</name>
    <dbReference type="NCBI Taxonomy" id="671071"/>
    <lineage>
        <taxon>Bacteria</taxon>
        <taxon>Bacillati</taxon>
        <taxon>Cyanobacteriota</taxon>
        <taxon>Cyanophyceae</taxon>
        <taxon>Oscillatoriophycideae</taxon>
        <taxon>Oscillatoriales</taxon>
        <taxon>Microcoleaceae</taxon>
        <taxon>Planktothrix</taxon>
    </lineage>
</organism>
<sequence length="40" mass="4538">MFLGHPNTDVALVYSSRKEPLQKLAIANSRNRVSEPKIWA</sequence>
<name>A0A7Z9BUM8_9CYAN</name>